<dbReference type="InterPro" id="IPR003593">
    <property type="entry name" value="AAA+_ATPase"/>
</dbReference>
<dbReference type="SUPFAM" id="SSF52540">
    <property type="entry name" value="P-loop containing nucleoside triphosphate hydrolases"/>
    <property type="match status" value="1"/>
</dbReference>
<gene>
    <name evidence="3" type="ORF">CRIB_850</name>
</gene>
<keyword evidence="1" id="KW-0175">Coiled coil</keyword>
<keyword evidence="4" id="KW-1185">Reference proteome</keyword>
<sequence>MKKSWEPIETDFINTIKSTSMSKSYKIPLLWAFYNNGNIKLKIDEDDIYNAFKEFYEKEENAKDLENQKSTQNYKNWSKKEYIKLAKDNPIKHLADKTSKYFYKENNLFCISGILEPYIHKKEFIQEYKDTIQSLENRYFKRETNNIKESDNKYMELKDLILSFEENYNENNTQDEKLRQEFTNKFPLDKLSTLEIERYALGKQPDNLCWWLEFNTVPLGSIKGGTAKKFKIYYSNKDNKWIYPSEFSNVEDAWIQLRKSIYDFIENFKYEKYELLNSYSLISSMNMFKTKLLYMYFPEKLLPIYSLDHIQKLLSYFGCLDEEIKDLNIIEANMKLKEIQDRSIEFKSWDGLKFMRFLYSYVFPTFNKEENINDEDIVEMDGEIIVIDIINKVSDYIKNQGYNYTYNQLSNLYLSLKTKPFTILAGISGTGKSKIIRLLADAIQADYTLISVRPDWNDATDLIGYKNLDDKFIKGQLTKAILKAQQNKNKSHLICLDEMNLARVEYYLSDYLSIIESRKKVGQDIITDNIVEYQENGENIKLHIPDNIYIIGTVNMDDTTFQFSRKVLDRANTIEFSDVDLDNLFFEVNEKVESLNVSNDFLKTTYLKTMDIEPEYREYAKEVNKKIIEINEILKKSQKQFAYRVRDEILFYLVENKKANLLHEDTAFDYQIMQKILPAISGSEESIYQVLIDLLNFVCETNTIDNIEEATNYLKETKVRYENSANKIIYMLKGYQNDGYVSYWY</sequence>
<proteinExistence type="predicted"/>
<dbReference type="KEGG" id="ril:CRIB_850"/>
<dbReference type="InterPro" id="IPR011704">
    <property type="entry name" value="ATPase_dyneun-rel_AAA"/>
</dbReference>
<dbReference type="Pfam" id="PF07728">
    <property type="entry name" value="AAA_5"/>
    <property type="match status" value="1"/>
</dbReference>
<dbReference type="GO" id="GO:0005524">
    <property type="term" value="F:ATP binding"/>
    <property type="evidence" value="ECO:0007669"/>
    <property type="project" value="InterPro"/>
</dbReference>
<evidence type="ECO:0000313" key="3">
    <source>
        <dbReference type="EMBL" id="CED93602.1"/>
    </source>
</evidence>
<dbReference type="Proteomes" id="UP000245622">
    <property type="component" value="Chromosome 1"/>
</dbReference>
<reference evidence="3 4" key="1">
    <citation type="submission" date="2014-04" db="EMBL/GenBank/DDBJ databases">
        <authorList>
            <person name="Hornung B.V."/>
        </authorList>
    </citation>
    <scope>NUCLEOTIDE SEQUENCE [LARGE SCALE GENOMIC DNA]</scope>
    <source>
        <strain evidence="3 4">CRIB</strain>
    </source>
</reference>
<dbReference type="EMBL" id="LN555523">
    <property type="protein sequence ID" value="CED93602.1"/>
    <property type="molecule type" value="Genomic_DNA"/>
</dbReference>
<accession>A0A1V1I034</accession>
<dbReference type="InterPro" id="IPR027417">
    <property type="entry name" value="P-loop_NTPase"/>
</dbReference>
<protein>
    <submittedName>
        <fullName evidence="3">AAA domain-containing protein</fullName>
    </submittedName>
</protein>
<dbReference type="Gene3D" id="3.40.50.300">
    <property type="entry name" value="P-loop containing nucleotide triphosphate hydrolases"/>
    <property type="match status" value="1"/>
</dbReference>
<name>A0A1V1I034_9FIRM</name>
<dbReference type="GO" id="GO:0016887">
    <property type="term" value="F:ATP hydrolysis activity"/>
    <property type="evidence" value="ECO:0007669"/>
    <property type="project" value="InterPro"/>
</dbReference>
<feature type="domain" description="AAA+ ATPase" evidence="2">
    <location>
        <begin position="418"/>
        <end position="587"/>
    </location>
</feature>
<dbReference type="RefSeq" id="WP_180703303.1">
    <property type="nucleotide sequence ID" value="NZ_LN555523.1"/>
</dbReference>
<evidence type="ECO:0000313" key="4">
    <source>
        <dbReference type="Proteomes" id="UP000245622"/>
    </source>
</evidence>
<feature type="coiled-coil region" evidence="1">
    <location>
        <begin position="125"/>
        <end position="167"/>
    </location>
</feature>
<organism evidence="3 4">
    <name type="scientific">Romboutsia ilealis</name>
    <dbReference type="NCBI Taxonomy" id="1115758"/>
    <lineage>
        <taxon>Bacteria</taxon>
        <taxon>Bacillati</taxon>
        <taxon>Bacillota</taxon>
        <taxon>Clostridia</taxon>
        <taxon>Peptostreptococcales</taxon>
        <taxon>Peptostreptococcaceae</taxon>
        <taxon>Romboutsia</taxon>
    </lineage>
</organism>
<evidence type="ECO:0000256" key="1">
    <source>
        <dbReference type="SAM" id="Coils"/>
    </source>
</evidence>
<dbReference type="GeneID" id="82205031"/>
<evidence type="ECO:0000259" key="2">
    <source>
        <dbReference type="SMART" id="SM00382"/>
    </source>
</evidence>
<dbReference type="SMART" id="SM00382">
    <property type="entry name" value="AAA"/>
    <property type="match status" value="1"/>
</dbReference>
<dbReference type="AlphaFoldDB" id="A0A1V1I034"/>